<keyword evidence="5 8" id="KW-0067">ATP-binding</keyword>
<keyword evidence="4 8" id="KW-0418">Kinase</keyword>
<reference evidence="11" key="1">
    <citation type="journal article" date="2019" name="Int. J. Syst. Evol. Microbiol.">
        <title>The Global Catalogue of Microorganisms (GCM) 10K type strain sequencing project: providing services to taxonomists for standard genome sequencing and annotation.</title>
        <authorList>
            <consortium name="The Broad Institute Genomics Platform"/>
            <consortium name="The Broad Institute Genome Sequencing Center for Infectious Disease"/>
            <person name="Wu L."/>
            <person name="Ma J."/>
        </authorList>
    </citation>
    <scope>NUCLEOTIDE SEQUENCE [LARGE SCALE GENOMIC DNA]</scope>
    <source>
        <strain evidence="11">JCM 17190</strain>
    </source>
</reference>
<dbReference type="InterPro" id="IPR003136">
    <property type="entry name" value="Cytidylate_kin"/>
</dbReference>
<feature type="domain" description="Cytidylate kinase" evidence="9">
    <location>
        <begin position="5"/>
        <end position="41"/>
    </location>
</feature>
<dbReference type="SUPFAM" id="SSF52540">
    <property type="entry name" value="P-loop containing nucleoside triphosphate hydrolases"/>
    <property type="match status" value="1"/>
</dbReference>
<name>A0ABP7K6Z5_9RHOB</name>
<sequence>MPFCVAIDGPAAAGKGTVARAVASEFDLAYLDTGLLYRATGAKTYEGLSPIDAAQSLTADDLARDDLRSGDAGQAASRVAAIPEVRAALVDFQRAFARRSGGAVLDGRDIGTVICPEAEVKLYITATDEVRARRRHAELIASGEDVSVEEVLENLRERDERDSARAAAPLIPADDAMVIDTSDMTIDEAVKIVAQIVSQAMAARV</sequence>
<evidence type="ECO:0000256" key="2">
    <source>
        <dbReference type="ARBA" id="ARBA00022679"/>
    </source>
</evidence>
<proteinExistence type="inferred from homology"/>
<gene>
    <name evidence="8" type="primary">cmk</name>
    <name evidence="10" type="ORF">GCM10022404_17420</name>
</gene>
<organism evidence="10 11">
    <name type="scientific">Celeribacter arenosi</name>
    <dbReference type="NCBI Taxonomy" id="792649"/>
    <lineage>
        <taxon>Bacteria</taxon>
        <taxon>Pseudomonadati</taxon>
        <taxon>Pseudomonadota</taxon>
        <taxon>Alphaproteobacteria</taxon>
        <taxon>Rhodobacterales</taxon>
        <taxon>Roseobacteraceae</taxon>
        <taxon>Celeribacter</taxon>
    </lineage>
</organism>
<evidence type="ECO:0000256" key="4">
    <source>
        <dbReference type="ARBA" id="ARBA00022777"/>
    </source>
</evidence>
<evidence type="ECO:0000313" key="11">
    <source>
        <dbReference type="Proteomes" id="UP001399917"/>
    </source>
</evidence>
<evidence type="ECO:0000256" key="6">
    <source>
        <dbReference type="ARBA" id="ARBA00047615"/>
    </source>
</evidence>
<keyword evidence="8" id="KW-0963">Cytoplasm</keyword>
<keyword evidence="11" id="KW-1185">Reference proteome</keyword>
<dbReference type="GO" id="GO:0016301">
    <property type="term" value="F:kinase activity"/>
    <property type="evidence" value="ECO:0007669"/>
    <property type="project" value="UniProtKB-KW"/>
</dbReference>
<feature type="domain" description="Cytidylate kinase" evidence="9">
    <location>
        <begin position="57"/>
        <end position="198"/>
    </location>
</feature>
<evidence type="ECO:0000256" key="1">
    <source>
        <dbReference type="ARBA" id="ARBA00009427"/>
    </source>
</evidence>
<comment type="similarity">
    <text evidence="1 8">Belongs to the cytidylate kinase family. Type 1 subfamily.</text>
</comment>
<comment type="catalytic activity">
    <reaction evidence="7 8">
        <text>CMP + ATP = CDP + ADP</text>
        <dbReference type="Rhea" id="RHEA:11600"/>
        <dbReference type="ChEBI" id="CHEBI:30616"/>
        <dbReference type="ChEBI" id="CHEBI:58069"/>
        <dbReference type="ChEBI" id="CHEBI:60377"/>
        <dbReference type="ChEBI" id="CHEBI:456216"/>
        <dbReference type="EC" id="2.7.4.25"/>
    </reaction>
</comment>
<dbReference type="Proteomes" id="UP001399917">
    <property type="component" value="Unassembled WGS sequence"/>
</dbReference>
<evidence type="ECO:0000256" key="8">
    <source>
        <dbReference type="HAMAP-Rule" id="MF_00238"/>
    </source>
</evidence>
<evidence type="ECO:0000256" key="5">
    <source>
        <dbReference type="ARBA" id="ARBA00022840"/>
    </source>
</evidence>
<evidence type="ECO:0000256" key="3">
    <source>
        <dbReference type="ARBA" id="ARBA00022741"/>
    </source>
</evidence>
<accession>A0ABP7K6Z5</accession>
<comment type="subcellular location">
    <subcellularLocation>
        <location evidence="8">Cytoplasm</location>
    </subcellularLocation>
</comment>
<dbReference type="RefSeq" id="WP_344846410.1">
    <property type="nucleotide sequence ID" value="NZ_BAABDF010000007.1"/>
</dbReference>
<evidence type="ECO:0000313" key="10">
    <source>
        <dbReference type="EMBL" id="GAA3867805.1"/>
    </source>
</evidence>
<comment type="caution">
    <text evidence="10">The sequence shown here is derived from an EMBL/GenBank/DDBJ whole genome shotgun (WGS) entry which is preliminary data.</text>
</comment>
<evidence type="ECO:0000256" key="7">
    <source>
        <dbReference type="ARBA" id="ARBA00048478"/>
    </source>
</evidence>
<dbReference type="InterPro" id="IPR027417">
    <property type="entry name" value="P-loop_NTPase"/>
</dbReference>
<dbReference type="InterPro" id="IPR011994">
    <property type="entry name" value="Cytidylate_kinase_dom"/>
</dbReference>
<comment type="catalytic activity">
    <reaction evidence="6 8">
        <text>dCMP + ATP = dCDP + ADP</text>
        <dbReference type="Rhea" id="RHEA:25094"/>
        <dbReference type="ChEBI" id="CHEBI:30616"/>
        <dbReference type="ChEBI" id="CHEBI:57566"/>
        <dbReference type="ChEBI" id="CHEBI:58593"/>
        <dbReference type="ChEBI" id="CHEBI:456216"/>
        <dbReference type="EC" id="2.7.4.25"/>
    </reaction>
</comment>
<feature type="binding site" evidence="8">
    <location>
        <begin position="9"/>
        <end position="17"/>
    </location>
    <ligand>
        <name>ATP</name>
        <dbReference type="ChEBI" id="CHEBI:30616"/>
    </ligand>
</feature>
<keyword evidence="3 8" id="KW-0547">Nucleotide-binding</keyword>
<dbReference type="EC" id="2.7.4.25" evidence="8"/>
<dbReference type="EMBL" id="BAABDF010000007">
    <property type="protein sequence ID" value="GAA3867805.1"/>
    <property type="molecule type" value="Genomic_DNA"/>
</dbReference>
<dbReference type="Gene3D" id="3.40.50.300">
    <property type="entry name" value="P-loop containing nucleotide triphosphate hydrolases"/>
    <property type="match status" value="1"/>
</dbReference>
<keyword evidence="2 8" id="KW-0808">Transferase</keyword>
<dbReference type="HAMAP" id="MF_00238">
    <property type="entry name" value="Cytidyl_kinase_type1"/>
    <property type="match status" value="1"/>
</dbReference>
<protein>
    <recommendedName>
        <fullName evidence="8">Cytidylate kinase</fullName>
        <shortName evidence="8">CK</shortName>
        <ecNumber evidence="8">2.7.4.25</ecNumber>
    </recommendedName>
    <alternativeName>
        <fullName evidence="8">Cytidine monophosphate kinase</fullName>
        <shortName evidence="8">CMP kinase</shortName>
    </alternativeName>
</protein>
<evidence type="ECO:0000259" key="9">
    <source>
        <dbReference type="Pfam" id="PF02224"/>
    </source>
</evidence>
<dbReference type="Pfam" id="PF02224">
    <property type="entry name" value="Cytidylate_kin"/>
    <property type="match status" value="2"/>
</dbReference>
<dbReference type="CDD" id="cd02020">
    <property type="entry name" value="CMPK"/>
    <property type="match status" value="1"/>
</dbReference>